<dbReference type="Proteomes" id="UP000233551">
    <property type="component" value="Unassembled WGS sequence"/>
</dbReference>
<name>A0A2I0IGC3_PUNGR</name>
<dbReference type="EMBL" id="PGOL01003098">
    <property type="protein sequence ID" value="PKI43029.1"/>
    <property type="molecule type" value="Genomic_DNA"/>
</dbReference>
<gene>
    <name evidence="1" type="ORF">CRG98_036580</name>
</gene>
<proteinExistence type="predicted"/>
<evidence type="ECO:0000313" key="2">
    <source>
        <dbReference type="Proteomes" id="UP000233551"/>
    </source>
</evidence>
<keyword evidence="2" id="KW-1185">Reference proteome</keyword>
<comment type="caution">
    <text evidence="1">The sequence shown here is derived from an EMBL/GenBank/DDBJ whole genome shotgun (WGS) entry which is preliminary data.</text>
</comment>
<protein>
    <submittedName>
        <fullName evidence="1">Uncharacterized protein</fullName>
    </submittedName>
</protein>
<evidence type="ECO:0000313" key="1">
    <source>
        <dbReference type="EMBL" id="PKI43029.1"/>
    </source>
</evidence>
<organism evidence="1 2">
    <name type="scientific">Punica granatum</name>
    <name type="common">Pomegranate</name>
    <dbReference type="NCBI Taxonomy" id="22663"/>
    <lineage>
        <taxon>Eukaryota</taxon>
        <taxon>Viridiplantae</taxon>
        <taxon>Streptophyta</taxon>
        <taxon>Embryophyta</taxon>
        <taxon>Tracheophyta</taxon>
        <taxon>Spermatophyta</taxon>
        <taxon>Magnoliopsida</taxon>
        <taxon>eudicotyledons</taxon>
        <taxon>Gunneridae</taxon>
        <taxon>Pentapetalae</taxon>
        <taxon>rosids</taxon>
        <taxon>malvids</taxon>
        <taxon>Myrtales</taxon>
        <taxon>Lythraceae</taxon>
        <taxon>Punica</taxon>
    </lineage>
</organism>
<sequence length="103" mass="11499">MGPCGAGKVRTRVYGPVRCRKSNDTGLWAREVQEKKSKDTGLCARAVHEKYGHGFMDPCGAGKVKTRVYGPVRCRESKTRVYGSVRCRKSKDTGLWARAVHEK</sequence>
<dbReference type="AlphaFoldDB" id="A0A2I0IGC3"/>
<accession>A0A2I0IGC3</accession>
<reference evidence="1 2" key="1">
    <citation type="submission" date="2017-11" db="EMBL/GenBank/DDBJ databases">
        <title>De-novo sequencing of pomegranate (Punica granatum L.) genome.</title>
        <authorList>
            <person name="Akparov Z."/>
            <person name="Amiraslanov A."/>
            <person name="Hajiyeva S."/>
            <person name="Abbasov M."/>
            <person name="Kaur K."/>
            <person name="Hamwieh A."/>
            <person name="Solovyev V."/>
            <person name="Salamov A."/>
            <person name="Braich B."/>
            <person name="Kosarev P."/>
            <person name="Mahmoud A."/>
            <person name="Hajiyev E."/>
            <person name="Babayeva S."/>
            <person name="Izzatullayeva V."/>
            <person name="Mammadov A."/>
            <person name="Mammadov A."/>
            <person name="Sharifova S."/>
            <person name="Ojaghi J."/>
            <person name="Eynullazada K."/>
            <person name="Bayramov B."/>
            <person name="Abdulazimova A."/>
            <person name="Shahmuradov I."/>
        </authorList>
    </citation>
    <scope>NUCLEOTIDE SEQUENCE [LARGE SCALE GENOMIC DNA]</scope>
    <source>
        <strain evidence="2">cv. AG2017</strain>
        <tissue evidence="1">Leaf</tissue>
    </source>
</reference>